<accession>A0A8J5MBT2</accession>
<name>A0A8J5MBT2_9STRA</name>
<evidence type="ECO:0000313" key="2">
    <source>
        <dbReference type="Proteomes" id="UP000709295"/>
    </source>
</evidence>
<dbReference type="Proteomes" id="UP000709295">
    <property type="component" value="Unassembled WGS sequence"/>
</dbReference>
<organism evidence="1 2">
    <name type="scientific">Phytophthora aleatoria</name>
    <dbReference type="NCBI Taxonomy" id="2496075"/>
    <lineage>
        <taxon>Eukaryota</taxon>
        <taxon>Sar</taxon>
        <taxon>Stramenopiles</taxon>
        <taxon>Oomycota</taxon>
        <taxon>Peronosporomycetes</taxon>
        <taxon>Peronosporales</taxon>
        <taxon>Peronosporaceae</taxon>
        <taxon>Phytophthora</taxon>
    </lineage>
</organism>
<sequence>MLSATEKVGFHYRGALEPGQLRRACVARANPRGVPVKQGRAVFAESGPAPSSPASRALNSPDHTIFISRVKRTVGGGLKGRLSKQSAAGYPFCKTKGSESGKHTECDNLWTHNTKTHIRGIGEVPILTRRSNHRIISGLAFL</sequence>
<dbReference type="AlphaFoldDB" id="A0A8J5MBT2"/>
<evidence type="ECO:0000313" key="1">
    <source>
        <dbReference type="EMBL" id="KAG6942673.1"/>
    </source>
</evidence>
<comment type="caution">
    <text evidence="1">The sequence shown here is derived from an EMBL/GenBank/DDBJ whole genome shotgun (WGS) entry which is preliminary data.</text>
</comment>
<gene>
    <name evidence="1" type="ORF">JG688_00017990</name>
</gene>
<proteinExistence type="predicted"/>
<protein>
    <submittedName>
        <fullName evidence="1">Uncharacterized protein</fullName>
    </submittedName>
</protein>
<keyword evidence="2" id="KW-1185">Reference proteome</keyword>
<reference evidence="1" key="1">
    <citation type="submission" date="2021-01" db="EMBL/GenBank/DDBJ databases">
        <title>Phytophthora aleatoria, a newly-described species from Pinus radiata is distinct from Phytophthora cactorum isolates based on comparative genomics.</title>
        <authorList>
            <person name="Mcdougal R."/>
            <person name="Panda P."/>
            <person name="Williams N."/>
            <person name="Studholme D.J."/>
        </authorList>
    </citation>
    <scope>NUCLEOTIDE SEQUENCE</scope>
    <source>
        <strain evidence="1">NZFS 4037</strain>
    </source>
</reference>
<dbReference type="EMBL" id="JAENGY010003005">
    <property type="protein sequence ID" value="KAG6942673.1"/>
    <property type="molecule type" value="Genomic_DNA"/>
</dbReference>